<sequence>MKKNEGYSVKREIKDAVMELMAEKRYMDITVTDIVTRAGVARASFYRNFNSINDVIDAISDEMSEELLEDISPILLRSDERKWREFLFNHFYRIARRQKQMKKIRFENISVIFTRTEDRIQQSVSLFPEDTIQDKYLSVGKMGLINSVTKKWVDTGMKETPEEMIDFLMSFITRL</sequence>
<dbReference type="EMBL" id="JASGBQ010000013">
    <property type="protein sequence ID" value="MDI9242469.1"/>
    <property type="molecule type" value="Genomic_DNA"/>
</dbReference>
<dbReference type="InterPro" id="IPR001647">
    <property type="entry name" value="HTH_TetR"/>
</dbReference>
<dbReference type="Pfam" id="PF00440">
    <property type="entry name" value="TetR_N"/>
    <property type="match status" value="1"/>
</dbReference>
<evidence type="ECO:0000313" key="4">
    <source>
        <dbReference type="EMBL" id="MDI9242469.1"/>
    </source>
</evidence>
<dbReference type="InterPro" id="IPR009057">
    <property type="entry name" value="Homeodomain-like_sf"/>
</dbReference>
<dbReference type="Proteomes" id="UP001300383">
    <property type="component" value="Unassembled WGS sequence"/>
</dbReference>
<dbReference type="PANTHER" id="PTHR43479:SF11">
    <property type="entry name" value="ACREF_ENVCD OPERON REPRESSOR-RELATED"/>
    <property type="match status" value="1"/>
</dbReference>
<comment type="caution">
    <text evidence="4">The sequence shown here is derived from an EMBL/GenBank/DDBJ whole genome shotgun (WGS) entry which is preliminary data.</text>
</comment>
<name>A0AAP4EXE6_9FIRM</name>
<keyword evidence="5" id="KW-1185">Reference proteome</keyword>
<dbReference type="RefSeq" id="WP_283230917.1">
    <property type="nucleotide sequence ID" value="NZ_JASGBQ010000013.1"/>
</dbReference>
<protein>
    <submittedName>
        <fullName evidence="4">TetR/AcrR family transcriptional regulator</fullName>
    </submittedName>
</protein>
<dbReference type="SUPFAM" id="SSF46689">
    <property type="entry name" value="Homeodomain-like"/>
    <property type="match status" value="1"/>
</dbReference>
<dbReference type="Gene3D" id="1.10.357.10">
    <property type="entry name" value="Tetracycline Repressor, domain 2"/>
    <property type="match status" value="1"/>
</dbReference>
<feature type="DNA-binding region" description="H-T-H motif" evidence="2">
    <location>
        <begin position="30"/>
        <end position="49"/>
    </location>
</feature>
<dbReference type="InterPro" id="IPR050624">
    <property type="entry name" value="HTH-type_Tx_Regulator"/>
</dbReference>
<feature type="domain" description="HTH tetR-type" evidence="3">
    <location>
        <begin position="7"/>
        <end position="67"/>
    </location>
</feature>
<reference evidence="4 5" key="1">
    <citation type="submission" date="2023-05" db="EMBL/GenBank/DDBJ databases">
        <title>[ruminococcus] sp. nov., isolated from a pig farm feces dump.</title>
        <authorList>
            <person name="Chang Y.-H."/>
        </authorList>
    </citation>
    <scope>NUCLEOTIDE SEQUENCE [LARGE SCALE GENOMIC DNA]</scope>
    <source>
        <strain evidence="4 5">YH-rum2234</strain>
    </source>
</reference>
<evidence type="ECO:0000256" key="1">
    <source>
        <dbReference type="ARBA" id="ARBA00023125"/>
    </source>
</evidence>
<accession>A0AAP4EXE6</accession>
<dbReference type="PROSITE" id="PS50977">
    <property type="entry name" value="HTH_TETR_2"/>
    <property type="match status" value="1"/>
</dbReference>
<dbReference type="GO" id="GO:0003677">
    <property type="term" value="F:DNA binding"/>
    <property type="evidence" value="ECO:0007669"/>
    <property type="project" value="UniProtKB-UniRule"/>
</dbReference>
<evidence type="ECO:0000256" key="2">
    <source>
        <dbReference type="PROSITE-ProRule" id="PRU00335"/>
    </source>
</evidence>
<evidence type="ECO:0000259" key="3">
    <source>
        <dbReference type="PROSITE" id="PS50977"/>
    </source>
</evidence>
<keyword evidence="1 2" id="KW-0238">DNA-binding</keyword>
<dbReference type="PANTHER" id="PTHR43479">
    <property type="entry name" value="ACREF/ENVCD OPERON REPRESSOR-RELATED"/>
    <property type="match status" value="1"/>
</dbReference>
<evidence type="ECO:0000313" key="5">
    <source>
        <dbReference type="Proteomes" id="UP001300383"/>
    </source>
</evidence>
<dbReference type="AlphaFoldDB" id="A0AAP4EXE6"/>
<organism evidence="4 5">
    <name type="scientific">Fusibacillus kribbianus</name>
    <dbReference type="NCBI Taxonomy" id="3044208"/>
    <lineage>
        <taxon>Bacteria</taxon>
        <taxon>Bacillati</taxon>
        <taxon>Bacillota</taxon>
        <taxon>Clostridia</taxon>
        <taxon>Lachnospirales</taxon>
        <taxon>Lachnospiraceae</taxon>
        <taxon>Fusibacillus</taxon>
    </lineage>
</organism>
<gene>
    <name evidence="4" type="ORF">QJ036_08300</name>
</gene>
<proteinExistence type="predicted"/>